<evidence type="ECO:0000313" key="9">
    <source>
        <dbReference type="Proteomes" id="UP000008068"/>
    </source>
</evidence>
<feature type="region of interest" description="Disordered" evidence="6">
    <location>
        <begin position="538"/>
        <end position="602"/>
    </location>
</feature>
<dbReference type="SUPFAM" id="SSF51197">
    <property type="entry name" value="Clavaminate synthase-like"/>
    <property type="match status" value="1"/>
</dbReference>
<sequence length="1033" mass="115544">MEGQRSSLRCASSNTKAKLRSSTRVLPAPSTQSQSQDGRSSSRSSRSNQAVSSTATSRSQSRGKARGSSRPAGPRPLPDHTQLDLPERTPEERIEYFKGCLENIYNGDPCTRRIGERLSSGVGAAEIVEEEIGRRNMRLRATLAMLQSTSPAPGDSNQGSAGTEERVQHYEAALEYICKTDPVSRRIGEKLFRGIGADQIVEEKIERKNMRLQAILAILQNSPSAQGPNHRILSRSESSVMDDMEPSVPQFGDFDDGNQNLEVPGNDSRPDSPMNIDHNPHVKGWLHVDDMEDDPYWAAGEHLRPYYTPPADSPGPVEAHEMEENLGYDEVFDGPLNQELVDEETARSPSRTPKFPPIYGHRGLIEHSMRGISPEQAPQDSAPQDNVVAFIPNTENNGRRKQVMVEQDVLGRDVVRPRSLKPIKVEEPSPDHSFSTTPAPSEVTDVDGFRSSVVKTDVEPNAPSSCSSVASTSGTFTIAPKAARHSTEPSPPRNSTSPEISFMSNPRMNVSGRPDFPGLRSFEAVSGPITYDWVKAESPDNVSAPVPSRKTKRGRPMKVQGAVKAVSTGLARDSSPDAPGPSPSSPIPGPSSARPTRSGLQEVQFEKNRKAWLAKLRNHKPGSKEFVQIFAEGEEKCFQKWAKNIWPSGRNYRELIGRFEEPHLFETKDDLHLVIPNLKFEDLKTVLNPEHKITVIVGGEAAKEEWTIEKFLDKFENWDDKEGTLNNLSLEVTNSHPELSEQIVVPEFVREHSIVDKVEGLLKKRIAELEAAQIKQTLVTLLKKKLENLPQLQKYLILSTKNSFTDIHIDFSASSVYYHVVVGKKIFYFCRPTKEMLEAYKKNELGIDTKTWLGEKGEWYRVEICAGQTAMLPSSWPHYVFTPVKSIVIGGNFLTEDALQKQFDITKLEEQRLRMDETYEGNMYRGFRDVMWTFIEFSLIPDLRQAIASGAEVAKLTEMGRVFLKELHPVKSGAWTTKKQNEPVYNRLKKLMDECTPGPSTSQRRRKRASRKRVAQGTAATVEPTRKSPRLQH</sequence>
<keyword evidence="1" id="KW-0479">Metal-binding</keyword>
<accession>G0N875</accession>
<feature type="compositionally biased region" description="Polar residues" evidence="6">
    <location>
        <begin position="1"/>
        <end position="24"/>
    </location>
</feature>
<evidence type="ECO:0000313" key="8">
    <source>
        <dbReference type="EMBL" id="EGT55132.1"/>
    </source>
</evidence>
<feature type="compositionally biased region" description="Basic residues" evidence="6">
    <location>
        <begin position="1003"/>
        <end position="1014"/>
    </location>
</feature>
<evidence type="ECO:0000256" key="1">
    <source>
        <dbReference type="ARBA" id="ARBA00022723"/>
    </source>
</evidence>
<dbReference type="EMBL" id="GL379849">
    <property type="protein sequence ID" value="EGT55132.1"/>
    <property type="molecule type" value="Genomic_DNA"/>
</dbReference>
<gene>
    <name evidence="8" type="ORF">CAEBREN_25500</name>
</gene>
<evidence type="ECO:0000256" key="3">
    <source>
        <dbReference type="ARBA" id="ARBA00023004"/>
    </source>
</evidence>
<dbReference type="InterPro" id="IPR050690">
    <property type="entry name" value="JHDM1_Histone_Demethylase"/>
</dbReference>
<evidence type="ECO:0000256" key="4">
    <source>
        <dbReference type="ARBA" id="ARBA00023015"/>
    </source>
</evidence>
<dbReference type="SMART" id="SM00558">
    <property type="entry name" value="JmjC"/>
    <property type="match status" value="1"/>
</dbReference>
<dbReference type="AlphaFoldDB" id="G0N875"/>
<dbReference type="OrthoDB" id="5876800at2759"/>
<feature type="domain" description="JmjC" evidence="7">
    <location>
        <begin position="734"/>
        <end position="910"/>
    </location>
</feature>
<dbReference type="GO" id="GO:0046872">
    <property type="term" value="F:metal ion binding"/>
    <property type="evidence" value="ECO:0007669"/>
    <property type="project" value="UniProtKB-KW"/>
</dbReference>
<keyword evidence="2" id="KW-0560">Oxidoreductase</keyword>
<evidence type="ECO:0000256" key="2">
    <source>
        <dbReference type="ARBA" id="ARBA00023002"/>
    </source>
</evidence>
<reference evidence="9" key="1">
    <citation type="submission" date="2011-07" db="EMBL/GenBank/DDBJ databases">
        <authorList>
            <consortium name="Caenorhabditis brenneri Sequencing and Analysis Consortium"/>
            <person name="Wilson R.K."/>
        </authorList>
    </citation>
    <scope>NUCLEOTIDE SEQUENCE [LARGE SCALE GENOMIC DNA]</scope>
    <source>
        <strain evidence="9">PB2801</strain>
    </source>
</reference>
<organism evidence="9">
    <name type="scientific">Caenorhabditis brenneri</name>
    <name type="common">Nematode worm</name>
    <dbReference type="NCBI Taxonomy" id="135651"/>
    <lineage>
        <taxon>Eukaryota</taxon>
        <taxon>Metazoa</taxon>
        <taxon>Ecdysozoa</taxon>
        <taxon>Nematoda</taxon>
        <taxon>Chromadorea</taxon>
        <taxon>Rhabditida</taxon>
        <taxon>Rhabditina</taxon>
        <taxon>Rhabditomorpha</taxon>
        <taxon>Rhabditoidea</taxon>
        <taxon>Rhabditidae</taxon>
        <taxon>Peloderinae</taxon>
        <taxon>Caenorhabditis</taxon>
    </lineage>
</organism>
<name>G0N875_CAEBE</name>
<proteinExistence type="predicted"/>
<dbReference type="PANTHER" id="PTHR23123">
    <property type="entry name" value="PHD/F-BOX CONTAINING PROTEIN"/>
    <property type="match status" value="1"/>
</dbReference>
<evidence type="ECO:0000256" key="5">
    <source>
        <dbReference type="ARBA" id="ARBA00023163"/>
    </source>
</evidence>
<feature type="region of interest" description="Disordered" evidence="6">
    <location>
        <begin position="992"/>
        <end position="1033"/>
    </location>
</feature>
<dbReference type="InterPro" id="IPR003347">
    <property type="entry name" value="JmjC_dom"/>
</dbReference>
<dbReference type="Proteomes" id="UP000008068">
    <property type="component" value="Unassembled WGS sequence"/>
</dbReference>
<feature type="region of interest" description="Disordered" evidence="6">
    <location>
        <begin position="1"/>
        <end position="89"/>
    </location>
</feature>
<feature type="region of interest" description="Disordered" evidence="6">
    <location>
        <begin position="422"/>
        <end position="446"/>
    </location>
</feature>
<keyword evidence="4" id="KW-0805">Transcription regulation</keyword>
<dbReference type="HOGENOM" id="CLU_293927_0_0_1"/>
<dbReference type="eggNOG" id="KOG1633">
    <property type="taxonomic scope" value="Eukaryota"/>
</dbReference>
<evidence type="ECO:0000259" key="7">
    <source>
        <dbReference type="PROSITE" id="PS51184"/>
    </source>
</evidence>
<feature type="compositionally biased region" description="Basic and acidic residues" evidence="6">
    <location>
        <begin position="77"/>
        <end position="89"/>
    </location>
</feature>
<feature type="compositionally biased region" description="Low complexity" evidence="6">
    <location>
        <begin position="30"/>
        <end position="53"/>
    </location>
</feature>
<keyword evidence="3" id="KW-0408">Iron</keyword>
<dbReference type="GO" id="GO:0016491">
    <property type="term" value="F:oxidoreductase activity"/>
    <property type="evidence" value="ECO:0007669"/>
    <property type="project" value="UniProtKB-KW"/>
</dbReference>
<feature type="compositionally biased region" description="Polar residues" evidence="6">
    <location>
        <begin position="493"/>
        <end position="508"/>
    </location>
</feature>
<keyword evidence="9" id="KW-1185">Reference proteome</keyword>
<dbReference type="STRING" id="135651.G0N875"/>
<feature type="compositionally biased region" description="Pro residues" evidence="6">
    <location>
        <begin position="578"/>
        <end position="589"/>
    </location>
</feature>
<dbReference type="PROSITE" id="PS51184">
    <property type="entry name" value="JMJC"/>
    <property type="match status" value="1"/>
</dbReference>
<protein>
    <recommendedName>
        <fullName evidence="7">JmjC domain-containing protein</fullName>
    </recommendedName>
</protein>
<feature type="region of interest" description="Disordered" evidence="6">
    <location>
        <begin position="480"/>
        <end position="514"/>
    </location>
</feature>
<dbReference type="InParanoid" id="G0N875"/>
<evidence type="ECO:0000256" key="6">
    <source>
        <dbReference type="SAM" id="MobiDB-lite"/>
    </source>
</evidence>
<dbReference type="Gene3D" id="2.60.120.650">
    <property type="entry name" value="Cupin"/>
    <property type="match status" value="1"/>
</dbReference>
<keyword evidence="5" id="KW-0804">Transcription</keyword>